<keyword evidence="5" id="KW-1185">Reference proteome</keyword>
<dbReference type="GO" id="GO:0032259">
    <property type="term" value="P:methylation"/>
    <property type="evidence" value="ECO:0007669"/>
    <property type="project" value="UniProtKB-KW"/>
</dbReference>
<protein>
    <submittedName>
        <fullName evidence="4">Class I SAM-dependent methyltransferase</fullName>
    </submittedName>
</protein>
<feature type="domain" description="Methyltransferase" evidence="3">
    <location>
        <begin position="43"/>
        <end position="130"/>
    </location>
</feature>
<gene>
    <name evidence="4" type="ORF">HH215_33675</name>
</gene>
<accession>A0A7Z2ZQ73</accession>
<dbReference type="SUPFAM" id="SSF53335">
    <property type="entry name" value="S-adenosyl-L-methionine-dependent methyltransferases"/>
    <property type="match status" value="1"/>
</dbReference>
<name>A0A7Z2ZQ73_9BACL</name>
<dbReference type="Proteomes" id="UP000502248">
    <property type="component" value="Chromosome"/>
</dbReference>
<dbReference type="AlphaFoldDB" id="A0A7Z2ZQ73"/>
<dbReference type="InterPro" id="IPR041698">
    <property type="entry name" value="Methyltransf_25"/>
</dbReference>
<keyword evidence="1 4" id="KW-0489">Methyltransferase</keyword>
<dbReference type="Gene3D" id="3.40.50.150">
    <property type="entry name" value="Vaccinia Virus protein VP39"/>
    <property type="match status" value="1"/>
</dbReference>
<reference evidence="4 5" key="1">
    <citation type="submission" date="2020-04" db="EMBL/GenBank/DDBJ databases">
        <title>Genome sequencing of novel species.</title>
        <authorList>
            <person name="Heo J."/>
            <person name="Kim S.-J."/>
            <person name="Kim J.-S."/>
            <person name="Hong S.-B."/>
            <person name="Kwon S.-W."/>
        </authorList>
    </citation>
    <scope>NUCLEOTIDE SEQUENCE [LARGE SCALE GENOMIC DNA]</scope>
    <source>
        <strain evidence="4 5">MFER-1</strain>
    </source>
</reference>
<dbReference type="Pfam" id="PF13649">
    <property type="entry name" value="Methyltransf_25"/>
    <property type="match status" value="1"/>
</dbReference>
<evidence type="ECO:0000259" key="3">
    <source>
        <dbReference type="Pfam" id="PF13649"/>
    </source>
</evidence>
<dbReference type="InterPro" id="IPR029063">
    <property type="entry name" value="SAM-dependent_MTases_sf"/>
</dbReference>
<proteinExistence type="predicted"/>
<sequence>MANRNKEQKIHWNANGYDESMSFVSKYGEDIVKWLNPKPDERIVDFGCGTGDLAAKIAAHGSKVIGVDISPEMVEKAQAKYPEIHFECADGMRWESEHKYDAVFSNAALHWMREPEGAIESMTSALRPGGRLIAEFGGYGNVATIISAVKETLKGCGKEEVFLMPWYFPTIGEYSILLERYGMEVCSANLFDRPTRLENGPDGMTVWLRMFGTAMFPNASEAEVAQWIDESVQILKQSTLFDQGSWTADYRRLRISAVKRG</sequence>
<evidence type="ECO:0000256" key="2">
    <source>
        <dbReference type="ARBA" id="ARBA00022679"/>
    </source>
</evidence>
<dbReference type="KEGG" id="cheb:HH215_33675"/>
<dbReference type="PANTHER" id="PTHR43861">
    <property type="entry name" value="TRANS-ACONITATE 2-METHYLTRANSFERASE-RELATED"/>
    <property type="match status" value="1"/>
</dbReference>
<keyword evidence="2 4" id="KW-0808">Transferase</keyword>
<dbReference type="CDD" id="cd02440">
    <property type="entry name" value="AdoMet_MTases"/>
    <property type="match status" value="1"/>
</dbReference>
<dbReference type="EMBL" id="CP051680">
    <property type="protein sequence ID" value="QJD87650.1"/>
    <property type="molecule type" value="Genomic_DNA"/>
</dbReference>
<evidence type="ECO:0000256" key="1">
    <source>
        <dbReference type="ARBA" id="ARBA00022603"/>
    </source>
</evidence>
<evidence type="ECO:0000313" key="5">
    <source>
        <dbReference type="Proteomes" id="UP000502248"/>
    </source>
</evidence>
<dbReference type="RefSeq" id="WP_169283892.1">
    <property type="nucleotide sequence ID" value="NZ_CP051680.1"/>
</dbReference>
<dbReference type="GO" id="GO:0008168">
    <property type="term" value="F:methyltransferase activity"/>
    <property type="evidence" value="ECO:0007669"/>
    <property type="project" value="UniProtKB-KW"/>
</dbReference>
<organism evidence="4 5">
    <name type="scientific">Cohnella herbarum</name>
    <dbReference type="NCBI Taxonomy" id="2728023"/>
    <lineage>
        <taxon>Bacteria</taxon>
        <taxon>Bacillati</taxon>
        <taxon>Bacillota</taxon>
        <taxon>Bacilli</taxon>
        <taxon>Bacillales</taxon>
        <taxon>Paenibacillaceae</taxon>
        <taxon>Cohnella</taxon>
    </lineage>
</organism>
<dbReference type="PANTHER" id="PTHR43861:SF1">
    <property type="entry name" value="TRANS-ACONITATE 2-METHYLTRANSFERASE"/>
    <property type="match status" value="1"/>
</dbReference>
<evidence type="ECO:0000313" key="4">
    <source>
        <dbReference type="EMBL" id="QJD87650.1"/>
    </source>
</evidence>